<dbReference type="RefSeq" id="WP_194703881.1">
    <property type="nucleotide sequence ID" value="NZ_JADKNH010000018.1"/>
</dbReference>
<evidence type="ECO:0000256" key="1">
    <source>
        <dbReference type="SAM" id="Phobius"/>
    </source>
</evidence>
<comment type="caution">
    <text evidence="2">The sequence shown here is derived from an EMBL/GenBank/DDBJ whole genome shotgun (WGS) entry which is preliminary data.</text>
</comment>
<evidence type="ECO:0000313" key="2">
    <source>
        <dbReference type="EMBL" id="MBF4695644.1"/>
    </source>
</evidence>
<name>A0ABS0A195_9FIRM</name>
<keyword evidence="1" id="KW-1133">Transmembrane helix</keyword>
<proteinExistence type="predicted"/>
<gene>
    <name evidence="2" type="ORF">ISU02_21325</name>
</gene>
<feature type="transmembrane region" description="Helical" evidence="1">
    <location>
        <begin position="12"/>
        <end position="33"/>
    </location>
</feature>
<dbReference type="EMBL" id="JADKNH010000018">
    <property type="protein sequence ID" value="MBF4695644.1"/>
    <property type="molecule type" value="Genomic_DNA"/>
</dbReference>
<feature type="transmembrane region" description="Helical" evidence="1">
    <location>
        <begin position="40"/>
        <end position="61"/>
    </location>
</feature>
<accession>A0ABS0A195</accession>
<protein>
    <submittedName>
        <fullName evidence="2">Uncharacterized protein</fullName>
    </submittedName>
</protein>
<dbReference type="Proteomes" id="UP000614200">
    <property type="component" value="Unassembled WGS sequence"/>
</dbReference>
<keyword evidence="1" id="KW-0812">Transmembrane</keyword>
<organism evidence="2 3">
    <name type="scientific">Fusibacter ferrireducens</name>
    <dbReference type="NCBI Taxonomy" id="2785058"/>
    <lineage>
        <taxon>Bacteria</taxon>
        <taxon>Bacillati</taxon>
        <taxon>Bacillota</taxon>
        <taxon>Clostridia</taxon>
        <taxon>Eubacteriales</taxon>
        <taxon>Eubacteriales Family XII. Incertae Sedis</taxon>
        <taxon>Fusibacter</taxon>
    </lineage>
</organism>
<sequence>MKRLVELIIKAVVNGLIYTIGFALVGGLAGMLLKKGFIQGAYVAVFAGSVVAMLIASYRFIGSPKSRFASLTHHQYDHVSKPTEAIKPTEIIKPIKDVKAKELDSAENEDLEYKGLYPTIIAIEMLVIGFIIEALLH</sequence>
<keyword evidence="1" id="KW-0472">Membrane</keyword>
<reference evidence="2 3" key="1">
    <citation type="submission" date="2020-11" db="EMBL/GenBank/DDBJ databases">
        <title>Fusibacter basophilias sp. nov.</title>
        <authorList>
            <person name="Qiu D."/>
        </authorList>
    </citation>
    <scope>NUCLEOTIDE SEQUENCE [LARGE SCALE GENOMIC DNA]</scope>
    <source>
        <strain evidence="2 3">Q10-2</strain>
    </source>
</reference>
<keyword evidence="3" id="KW-1185">Reference proteome</keyword>
<evidence type="ECO:0000313" key="3">
    <source>
        <dbReference type="Proteomes" id="UP000614200"/>
    </source>
</evidence>